<accession>A0A382WZU1</accession>
<proteinExistence type="predicted"/>
<reference evidence="1" key="1">
    <citation type="submission" date="2018-05" db="EMBL/GenBank/DDBJ databases">
        <authorList>
            <person name="Lanie J.A."/>
            <person name="Ng W.-L."/>
            <person name="Kazmierczak K.M."/>
            <person name="Andrzejewski T.M."/>
            <person name="Davidsen T.M."/>
            <person name="Wayne K.J."/>
            <person name="Tettelin H."/>
            <person name="Glass J.I."/>
            <person name="Rusch D."/>
            <person name="Podicherti R."/>
            <person name="Tsui H.-C.T."/>
            <person name="Winkler M.E."/>
        </authorList>
    </citation>
    <scope>NUCLEOTIDE SEQUENCE</scope>
</reference>
<name>A0A382WZU1_9ZZZZ</name>
<organism evidence="1">
    <name type="scientific">marine metagenome</name>
    <dbReference type="NCBI Taxonomy" id="408172"/>
    <lineage>
        <taxon>unclassified sequences</taxon>
        <taxon>metagenomes</taxon>
        <taxon>ecological metagenomes</taxon>
    </lineage>
</organism>
<gene>
    <name evidence="1" type="ORF">METZ01_LOCUS416998</name>
</gene>
<feature type="non-terminal residue" evidence="1">
    <location>
        <position position="30"/>
    </location>
</feature>
<sequence length="30" mass="3291">MLYLLSLITFSLCQDAPFIESIDPAFGEVG</sequence>
<protein>
    <submittedName>
        <fullName evidence="1">Uncharacterized protein</fullName>
    </submittedName>
</protein>
<dbReference type="EMBL" id="UINC01163698">
    <property type="protein sequence ID" value="SVD64144.1"/>
    <property type="molecule type" value="Genomic_DNA"/>
</dbReference>
<evidence type="ECO:0000313" key="1">
    <source>
        <dbReference type="EMBL" id="SVD64144.1"/>
    </source>
</evidence>
<dbReference type="AlphaFoldDB" id="A0A382WZU1"/>